<accession>A0A2N9GAQ5</accession>
<feature type="region of interest" description="Disordered" evidence="1">
    <location>
        <begin position="774"/>
        <end position="821"/>
    </location>
</feature>
<feature type="domain" description="DUF4218" evidence="3">
    <location>
        <begin position="476"/>
        <end position="548"/>
    </location>
</feature>
<evidence type="ECO:0000259" key="4">
    <source>
        <dbReference type="Pfam" id="PF13963"/>
    </source>
</evidence>
<feature type="compositionally biased region" description="Acidic residues" evidence="1">
    <location>
        <begin position="781"/>
        <end position="795"/>
    </location>
</feature>
<gene>
    <name evidence="5" type="ORF">FSB_LOCUS27588</name>
</gene>
<evidence type="ECO:0000313" key="5">
    <source>
        <dbReference type="EMBL" id="SPC99706.1"/>
    </source>
</evidence>
<evidence type="ECO:0000259" key="2">
    <source>
        <dbReference type="Pfam" id="PF13952"/>
    </source>
</evidence>
<name>A0A2N9GAQ5_FAGSY</name>
<feature type="domain" description="DUF4216" evidence="2">
    <location>
        <begin position="626"/>
        <end position="697"/>
    </location>
</feature>
<dbReference type="PANTHER" id="PTHR10775">
    <property type="entry name" value="OS08G0208400 PROTEIN"/>
    <property type="match status" value="1"/>
</dbReference>
<evidence type="ECO:0008006" key="6">
    <source>
        <dbReference type="Google" id="ProtNLM"/>
    </source>
</evidence>
<dbReference type="PANTHER" id="PTHR10775:SF177">
    <property type="entry name" value="TNP2, PARTIAL"/>
    <property type="match status" value="1"/>
</dbReference>
<organism evidence="5">
    <name type="scientific">Fagus sylvatica</name>
    <name type="common">Beechnut</name>
    <dbReference type="NCBI Taxonomy" id="28930"/>
    <lineage>
        <taxon>Eukaryota</taxon>
        <taxon>Viridiplantae</taxon>
        <taxon>Streptophyta</taxon>
        <taxon>Embryophyta</taxon>
        <taxon>Tracheophyta</taxon>
        <taxon>Spermatophyta</taxon>
        <taxon>Magnoliopsida</taxon>
        <taxon>eudicotyledons</taxon>
        <taxon>Gunneridae</taxon>
        <taxon>Pentapetalae</taxon>
        <taxon>rosids</taxon>
        <taxon>fabids</taxon>
        <taxon>Fagales</taxon>
        <taxon>Fagaceae</taxon>
        <taxon>Fagus</taxon>
    </lineage>
</organism>
<reference evidence="5" key="1">
    <citation type="submission" date="2018-02" db="EMBL/GenBank/DDBJ databases">
        <authorList>
            <person name="Cohen D.B."/>
            <person name="Kent A.D."/>
        </authorList>
    </citation>
    <scope>NUCLEOTIDE SEQUENCE</scope>
</reference>
<evidence type="ECO:0000256" key="1">
    <source>
        <dbReference type="SAM" id="MobiDB-lite"/>
    </source>
</evidence>
<evidence type="ECO:0000259" key="3">
    <source>
        <dbReference type="Pfam" id="PF13960"/>
    </source>
</evidence>
<sequence>MDKSWMHETNRLGNRYAEGVKEFISMARNHADGRNRIKCPCRNCTNRYYKHIDDVEDDLFLKGIDLNYTQWIFHGEDPFLQNVHTQHNNQNANVEDTDDVEEMLDDIYMGTFPDANMGESSTTPNPTSNDHYARPFDKLWEDAQRELYPGCKKFSKLAFIVKLLHIKTICNWSDKSFDMVIDLIKKALPDGESLPRSYYEAKRFRKDLGFSYELIHACENDCVLFWKEYADEEECPKCKTSRWTYVAGTGTKIPRKVLRYFPIKPRLQRLFMSKEIANDMKWHKNGRVDDGNSLRHPADSIAWKEFDKEHSWFAEESRNVRLGLASDGFNPFGNMSTSYSMWPVVLMPYNLPPWRCMKDPYMLLSLLIPGSKAPGNEIDVYLQPLVEDLQELWNEGTLLNIDGKTKDSAKARKDLCHMGIRKELHLQTNGTSTSMPHAKYTLSKAEKTKFFDWLKCVKFPDGYASNISRCVNTQKAVHLPREAELAGPVQFRWMYPIERFMGKLKRFVRNRAHPEGSIAEGYLSVECLTFCSMYLRGIHTRWSPEERNNDGWQEEMSVGLSVFSQRVRPLGAAKTVRLDNKLLTKARWFHTKDRDRTRRTQNSGITVPGEHESTTINYYGELRNILELHYMGRKQVYLFECDWWDIGNRTGMQKDEHFTSVNTSRTWYESDPFILACQASQVFYLNDTKLGSSWKVVQNMSHRNIYDIPIVPEGENEEDDEDNSVGENAHVQQEIDEDSISLHRDDVPAVELEADQLKELIAVDEVFVELDGSTFFNDDISSNDEIESDKEEESPSNDKTNTDKEEESPSNDEFDLFDDDM</sequence>
<dbReference type="Pfam" id="PF13960">
    <property type="entry name" value="DUF4218"/>
    <property type="match status" value="1"/>
</dbReference>
<dbReference type="AlphaFoldDB" id="A0A2N9GAQ5"/>
<feature type="domain" description="Transposase-associated" evidence="4">
    <location>
        <begin position="3"/>
        <end position="76"/>
    </location>
</feature>
<dbReference type="EMBL" id="OIVN01002001">
    <property type="protein sequence ID" value="SPC99706.1"/>
    <property type="molecule type" value="Genomic_DNA"/>
</dbReference>
<dbReference type="InterPro" id="IPR004242">
    <property type="entry name" value="Transposase_21"/>
</dbReference>
<dbReference type="Pfam" id="PF13963">
    <property type="entry name" value="Transpos_assoc"/>
    <property type="match status" value="1"/>
</dbReference>
<dbReference type="InterPro" id="IPR025312">
    <property type="entry name" value="DUF4216"/>
</dbReference>
<feature type="compositionally biased region" description="Acidic residues" evidence="1">
    <location>
        <begin position="804"/>
        <end position="821"/>
    </location>
</feature>
<dbReference type="Pfam" id="PF13952">
    <property type="entry name" value="DUF4216"/>
    <property type="match status" value="1"/>
</dbReference>
<protein>
    <recommendedName>
        <fullName evidence="6">Transposase-associated domain-containing protein</fullName>
    </recommendedName>
</protein>
<proteinExistence type="predicted"/>
<dbReference type="Pfam" id="PF02992">
    <property type="entry name" value="Transposase_21"/>
    <property type="match status" value="1"/>
</dbReference>
<dbReference type="InterPro" id="IPR029480">
    <property type="entry name" value="Transpos_assoc"/>
</dbReference>
<dbReference type="InterPro" id="IPR025452">
    <property type="entry name" value="DUF4218"/>
</dbReference>